<feature type="transmembrane region" description="Helical" evidence="7">
    <location>
        <begin position="220"/>
        <end position="243"/>
    </location>
</feature>
<dbReference type="EMBL" id="CP002770">
    <property type="protein sequence ID" value="AEG16369.1"/>
    <property type="molecule type" value="Genomic_DNA"/>
</dbReference>
<feature type="transmembrane region" description="Helical" evidence="7">
    <location>
        <begin position="400"/>
        <end position="421"/>
    </location>
</feature>
<protein>
    <submittedName>
        <fullName evidence="9">TRAP dicarboxylate transporter, DctM subunit</fullName>
    </submittedName>
</protein>
<keyword evidence="4 7" id="KW-0812">Transmembrane</keyword>
<evidence type="ECO:0000256" key="3">
    <source>
        <dbReference type="ARBA" id="ARBA00022519"/>
    </source>
</evidence>
<dbReference type="GO" id="GO:0005886">
    <property type="term" value="C:plasma membrane"/>
    <property type="evidence" value="ECO:0007669"/>
    <property type="project" value="UniProtKB-SubCell"/>
</dbReference>
<evidence type="ECO:0000256" key="5">
    <source>
        <dbReference type="ARBA" id="ARBA00022989"/>
    </source>
</evidence>
<feature type="transmembrane region" description="Helical" evidence="7">
    <location>
        <begin position="320"/>
        <end position="350"/>
    </location>
</feature>
<evidence type="ECO:0000256" key="4">
    <source>
        <dbReference type="ARBA" id="ARBA00022692"/>
    </source>
</evidence>
<evidence type="ECO:0000313" key="10">
    <source>
        <dbReference type="Proteomes" id="UP000009229"/>
    </source>
</evidence>
<evidence type="ECO:0000313" key="9">
    <source>
        <dbReference type="EMBL" id="AEG16369.1"/>
    </source>
</evidence>
<feature type="transmembrane region" description="Helical" evidence="7">
    <location>
        <begin position="100"/>
        <end position="129"/>
    </location>
</feature>
<feature type="transmembrane region" description="Helical" evidence="7">
    <location>
        <begin position="278"/>
        <end position="300"/>
    </location>
</feature>
<proteinExistence type="predicted"/>
<accession>A0AAU8PJV5</accession>
<dbReference type="KEGG" id="dku:Desku_2858"/>
<evidence type="ECO:0000256" key="2">
    <source>
        <dbReference type="ARBA" id="ARBA00022475"/>
    </source>
</evidence>
<keyword evidence="2" id="KW-1003">Cell membrane</keyword>
<evidence type="ECO:0000259" key="8">
    <source>
        <dbReference type="Pfam" id="PF06808"/>
    </source>
</evidence>
<name>A0AAU8PJV5_DESK7</name>
<feature type="domain" description="TRAP C4-dicarboxylate transport system permease DctM subunit" evidence="8">
    <location>
        <begin position="11"/>
        <end position="424"/>
    </location>
</feature>
<evidence type="ECO:0000256" key="6">
    <source>
        <dbReference type="ARBA" id="ARBA00023136"/>
    </source>
</evidence>
<dbReference type="PANTHER" id="PTHR33362:SF5">
    <property type="entry name" value="C4-DICARBOXYLATE TRAP TRANSPORTER LARGE PERMEASE PROTEIN DCTM"/>
    <property type="match status" value="1"/>
</dbReference>
<feature type="transmembrane region" description="Helical" evidence="7">
    <location>
        <begin position="362"/>
        <end position="388"/>
    </location>
</feature>
<comment type="subcellular location">
    <subcellularLocation>
        <location evidence="1">Cell inner membrane</location>
        <topology evidence="1">Multi-pass membrane protein</topology>
    </subcellularLocation>
</comment>
<dbReference type="PANTHER" id="PTHR33362">
    <property type="entry name" value="SIALIC ACID TRAP TRANSPORTER PERMEASE PROTEIN SIAT-RELATED"/>
    <property type="match status" value="1"/>
</dbReference>
<feature type="transmembrane region" description="Helical" evidence="7">
    <location>
        <begin position="177"/>
        <end position="199"/>
    </location>
</feature>
<keyword evidence="10" id="KW-1185">Reference proteome</keyword>
<keyword evidence="3" id="KW-0997">Cell inner membrane</keyword>
<dbReference type="Proteomes" id="UP000009229">
    <property type="component" value="Chromosome"/>
</dbReference>
<reference evidence="10" key="1">
    <citation type="submission" date="2011-05" db="EMBL/GenBank/DDBJ databases">
        <title>Complete sequence of Desulfotomaculum kuznetsovii DSM 6115.</title>
        <authorList>
            <person name="Lucas S."/>
            <person name="Han J."/>
            <person name="Lapidus A."/>
            <person name="Cheng J.-F."/>
            <person name="Goodwin L."/>
            <person name="Pitluck S."/>
            <person name="Peters L."/>
            <person name="Mikhailova N."/>
            <person name="Lu M."/>
            <person name="Saunders E."/>
            <person name="Han C."/>
            <person name="Tapia R."/>
            <person name="Land M."/>
            <person name="Hauser L."/>
            <person name="Kyrpides N."/>
            <person name="Ivanova N."/>
            <person name="Pagani I."/>
            <person name="Nazina T."/>
            <person name="Ivanova A."/>
            <person name="Parshina S."/>
            <person name="Kuever J."/>
            <person name="Muyzer G."/>
            <person name="Plugge C."/>
            <person name="Stams A."/>
            <person name="Woyke T."/>
        </authorList>
    </citation>
    <scope>NUCLEOTIDE SEQUENCE [LARGE SCALE GENOMIC DNA]</scope>
    <source>
        <strain evidence="10">DSM 6115 / VKM B-1805 / 17</strain>
    </source>
</reference>
<organism evidence="9 10">
    <name type="scientific">Desulfofundulus kuznetsovii (strain DSM 6115 / VKM B-1805 / 17)</name>
    <name type="common">Desulfotomaculum kuznetsovii</name>
    <dbReference type="NCBI Taxonomy" id="760568"/>
    <lineage>
        <taxon>Bacteria</taxon>
        <taxon>Bacillati</taxon>
        <taxon>Bacillota</taxon>
        <taxon>Clostridia</taxon>
        <taxon>Eubacteriales</taxon>
        <taxon>Peptococcaceae</taxon>
        <taxon>Desulfofundulus</taxon>
    </lineage>
</organism>
<dbReference type="AlphaFoldDB" id="A0AAU8PJV5"/>
<gene>
    <name evidence="9" type="ordered locus">Desku_2858</name>
</gene>
<feature type="transmembrane region" description="Helical" evidence="7">
    <location>
        <begin position="141"/>
        <end position="165"/>
    </location>
</feature>
<evidence type="ECO:0000256" key="7">
    <source>
        <dbReference type="SAM" id="Phobius"/>
    </source>
</evidence>
<evidence type="ECO:0000256" key="1">
    <source>
        <dbReference type="ARBA" id="ARBA00004429"/>
    </source>
</evidence>
<sequence>MSPVTLALIGLAVLFLLMFLRMPISFSMLIVGFLGLLVVASPKAAFNVLTADLWNQFSSYTMSVIPLYILMGEIVFRTGVNESLFNAAYKWLGRLKGGMAATVVLASTGFAAICGSNSATAAAMGTMALPELKKYRYDQTFSAATVAAGGTLGVIIPPSTVLIVIALQTEQSVRQLFVASVIPGLLLTLLFLGTVFFLCQRNPELGPDGPRVSLKEKLSSLPGFVPSLLLFAFVIGGLFLGWFTPTESGAFGAFGAMLISLAMRKLNADNLKAALFGTLKSSTMVITLVIGAMVFGRFLAITRLPYEVADWASSLQVPPVLILVAILLVYLAGGALMDALGFLIISIPIFYPTVISLGYDPIWFAVVLCIVTSAGAITPPVGVTVFVVKGLSPEVPLMSIFQRASVFLISYAVLLSLLVAFPQIITSVVR</sequence>
<feature type="transmembrane region" description="Helical" evidence="7">
    <location>
        <begin position="60"/>
        <end position="80"/>
    </location>
</feature>
<keyword evidence="5 7" id="KW-1133">Transmembrane helix</keyword>
<dbReference type="PIRSF" id="PIRSF006066">
    <property type="entry name" value="HI0050"/>
    <property type="match status" value="1"/>
</dbReference>
<feature type="transmembrane region" description="Helical" evidence="7">
    <location>
        <begin position="6"/>
        <end position="39"/>
    </location>
</feature>
<keyword evidence="6 7" id="KW-0472">Membrane</keyword>
<feature type="transmembrane region" description="Helical" evidence="7">
    <location>
        <begin position="249"/>
        <end position="266"/>
    </location>
</feature>
<dbReference type="Pfam" id="PF06808">
    <property type="entry name" value="DctM"/>
    <property type="match status" value="1"/>
</dbReference>
<dbReference type="GO" id="GO:0022857">
    <property type="term" value="F:transmembrane transporter activity"/>
    <property type="evidence" value="ECO:0007669"/>
    <property type="project" value="TreeGrafter"/>
</dbReference>
<dbReference type="RefSeq" id="WP_013823880.1">
    <property type="nucleotide sequence ID" value="NC_015573.1"/>
</dbReference>
<dbReference type="InterPro" id="IPR004681">
    <property type="entry name" value="TRAP_DctM"/>
</dbReference>
<dbReference type="NCBIfam" id="TIGR00786">
    <property type="entry name" value="dctM"/>
    <property type="match status" value="1"/>
</dbReference>
<dbReference type="InterPro" id="IPR010656">
    <property type="entry name" value="DctM"/>
</dbReference>